<dbReference type="AlphaFoldDB" id="A0AAU9KDJ9"/>
<reference evidence="1" key="1">
    <citation type="submission" date="2021-09" db="EMBL/GenBank/DDBJ databases">
        <authorList>
            <consortium name="AG Swart"/>
            <person name="Singh M."/>
            <person name="Singh A."/>
            <person name="Seah K."/>
            <person name="Emmerich C."/>
        </authorList>
    </citation>
    <scope>NUCLEOTIDE SEQUENCE</scope>
    <source>
        <strain evidence="1">ATCC30299</strain>
    </source>
</reference>
<comment type="caution">
    <text evidence="1">The sequence shown here is derived from an EMBL/GenBank/DDBJ whole genome shotgun (WGS) entry which is preliminary data.</text>
</comment>
<organism evidence="1 2">
    <name type="scientific">Blepharisma stoltei</name>
    <dbReference type="NCBI Taxonomy" id="1481888"/>
    <lineage>
        <taxon>Eukaryota</taxon>
        <taxon>Sar</taxon>
        <taxon>Alveolata</taxon>
        <taxon>Ciliophora</taxon>
        <taxon>Postciliodesmatophora</taxon>
        <taxon>Heterotrichea</taxon>
        <taxon>Heterotrichida</taxon>
        <taxon>Blepharismidae</taxon>
        <taxon>Blepharisma</taxon>
    </lineage>
</organism>
<keyword evidence="2" id="KW-1185">Reference proteome</keyword>
<dbReference type="Proteomes" id="UP001162131">
    <property type="component" value="Unassembled WGS sequence"/>
</dbReference>
<gene>
    <name evidence="1" type="ORF">BSTOLATCC_MIC66015</name>
</gene>
<name>A0AAU9KDJ9_9CILI</name>
<evidence type="ECO:0000313" key="1">
    <source>
        <dbReference type="EMBL" id="CAG9336127.1"/>
    </source>
</evidence>
<evidence type="ECO:0000313" key="2">
    <source>
        <dbReference type="Proteomes" id="UP001162131"/>
    </source>
</evidence>
<sequence>MISSLGFNVFSSVSKLKVGRFIEWGTCPASNILLGLGSHNIQELNPSSIDDNKVTISSYKTTISLFSTYW</sequence>
<accession>A0AAU9KDJ9</accession>
<proteinExistence type="predicted"/>
<protein>
    <submittedName>
        <fullName evidence="1">Uncharacterized protein</fullName>
    </submittedName>
</protein>
<dbReference type="EMBL" id="CAJZBQ010000064">
    <property type="protein sequence ID" value="CAG9336127.1"/>
    <property type="molecule type" value="Genomic_DNA"/>
</dbReference>